<accession>A0ABM6IAP9</accession>
<feature type="chain" id="PRO_5047083835" description="DUF3887 domain-containing protein" evidence="1">
    <location>
        <begin position="24"/>
        <end position="204"/>
    </location>
</feature>
<evidence type="ECO:0000256" key="1">
    <source>
        <dbReference type="SAM" id="SignalP"/>
    </source>
</evidence>
<gene>
    <name evidence="2" type="ORF">B0E33_21150</name>
</gene>
<feature type="signal peptide" evidence="1">
    <location>
        <begin position="1"/>
        <end position="23"/>
    </location>
</feature>
<keyword evidence="1" id="KW-0732">Signal</keyword>
<proteinExistence type="predicted"/>
<protein>
    <recommendedName>
        <fullName evidence="4">DUF3887 domain-containing protein</fullName>
    </recommendedName>
</protein>
<name>A0ABM6IAP9_9HYPH</name>
<keyword evidence="3" id="KW-1185">Reference proteome</keyword>
<evidence type="ECO:0000313" key="2">
    <source>
        <dbReference type="EMBL" id="AQQ07574.1"/>
    </source>
</evidence>
<evidence type="ECO:0008006" key="4">
    <source>
        <dbReference type="Google" id="ProtNLM"/>
    </source>
</evidence>
<dbReference type="Proteomes" id="UP000188174">
    <property type="component" value="Chromosome"/>
</dbReference>
<reference evidence="2 3" key="1">
    <citation type="submission" date="2017-02" db="EMBL/GenBank/DDBJ databases">
        <authorList>
            <person name="Jeong S."/>
        </authorList>
    </citation>
    <scope>NUCLEOTIDE SEQUENCE [LARGE SCALE GENOMIC DNA]</scope>
    <source>
        <strain evidence="2 3">RMAR6-6</strain>
    </source>
</reference>
<sequence length="204" mass="22329">MELKMRQLCVFLPAIMLATAAQAAETPPDAKALIQPEIVEAVAEWLSNPIVALSINAQNNLRGSLSQADIDALDAQWRQEREAADKPLISATLSAPLSIYLLRVQAGSLGLYPEIFVMDANGLNVGQSAITSDYWQGDEAKFQKTFPNGPETVFIDEPEWDDGSKIWRAQLNMTITDPETKKAIGAATVEFNLTELMRRHGTGS</sequence>
<dbReference type="EMBL" id="CP019630">
    <property type="protein sequence ID" value="AQQ07574.1"/>
    <property type="molecule type" value="Genomic_DNA"/>
</dbReference>
<evidence type="ECO:0000313" key="3">
    <source>
        <dbReference type="Proteomes" id="UP000188174"/>
    </source>
</evidence>
<organism evidence="2 3">
    <name type="scientific">Roseibium algicola</name>
    <dbReference type="NCBI Taxonomy" id="2857014"/>
    <lineage>
        <taxon>Bacteria</taxon>
        <taxon>Pseudomonadati</taxon>
        <taxon>Pseudomonadota</taxon>
        <taxon>Alphaproteobacteria</taxon>
        <taxon>Hyphomicrobiales</taxon>
        <taxon>Stappiaceae</taxon>
        <taxon>Roseibium</taxon>
    </lineage>
</organism>